<reference evidence="1" key="1">
    <citation type="journal article" date="2021" name="New Phytol.">
        <title>Evolutionary innovations through gain and loss of genes in the ectomycorrhizal Boletales.</title>
        <authorList>
            <person name="Wu G."/>
            <person name="Miyauchi S."/>
            <person name="Morin E."/>
            <person name="Kuo A."/>
            <person name="Drula E."/>
            <person name="Varga T."/>
            <person name="Kohler A."/>
            <person name="Feng B."/>
            <person name="Cao Y."/>
            <person name="Lipzen A."/>
            <person name="Daum C."/>
            <person name="Hundley H."/>
            <person name="Pangilinan J."/>
            <person name="Johnson J."/>
            <person name="Barry K."/>
            <person name="LaButti K."/>
            <person name="Ng V."/>
            <person name="Ahrendt S."/>
            <person name="Min B."/>
            <person name="Choi I.G."/>
            <person name="Park H."/>
            <person name="Plett J.M."/>
            <person name="Magnuson J."/>
            <person name="Spatafora J.W."/>
            <person name="Nagy L.G."/>
            <person name="Henrissat B."/>
            <person name="Grigoriev I.V."/>
            <person name="Yang Z.L."/>
            <person name="Xu J."/>
            <person name="Martin F.M."/>
        </authorList>
    </citation>
    <scope>NUCLEOTIDE SEQUENCE</scope>
    <source>
        <strain evidence="1">ATCC 28755</strain>
    </source>
</reference>
<keyword evidence="2" id="KW-1185">Reference proteome</keyword>
<dbReference type="EMBL" id="MU268449">
    <property type="protein sequence ID" value="KAH7904510.1"/>
    <property type="molecule type" value="Genomic_DNA"/>
</dbReference>
<dbReference type="Proteomes" id="UP000790377">
    <property type="component" value="Unassembled WGS sequence"/>
</dbReference>
<evidence type="ECO:0000313" key="2">
    <source>
        <dbReference type="Proteomes" id="UP000790377"/>
    </source>
</evidence>
<sequence length="607" mass="67371">MAPQSDFAAEFTMPDATKPRTCDRCNLLFPPKTEPFYMQDVDPNKQGRWLCLPCHDYYLTKATTKRRVQPGVSDNLTSLIYQAMAPPVFIPAHRPNVLAQANMFQPAPDWPGRSAHSRNSIQSRRSSVLGPNIEIYGRPSMTISSSVLPDSLISNLPASPGYGEAHALYHQMRTHLARRAYASSGVESVTINAYLMARAGGKKQATMVGDITESIGNIPVHIGARDLKTIVYVTLHPMFVKWSLGLTFTLDHEDVHLRLGKSWLEIHPRVVGDDIDAIATHFISQTAKGGTKFKPGKLELHLEISKELYNEAQTRIDHASEGLPLDSPSRNPAHSLRTNLNEPDEPSTPPQKARTLEPVVSPEVDIIRAALQAQYTPIYRSSSANFSLRSIPCLFYVVPLVTLAELLSSPVASVISDDTKPLSINLIFDPKDKGKSGGFKKAIVGHTSKPVLGPAGYTDIVLKQFFYHGKTTQHIYDNRRQIRELEGEVKCLKWANALMNLVYDFIKAESKLRGDAPFSVPQVRYVAAALATTVDEKGSHTYLVEELINEKTEGKFIKYISNDKASPLPLGDPELYHIAEFLSFAQHVQYIKSKKTLLTDPQIITAP</sequence>
<gene>
    <name evidence="1" type="ORF">BJ138DRAFT_1019060</name>
</gene>
<protein>
    <submittedName>
        <fullName evidence="1">Uncharacterized protein</fullName>
    </submittedName>
</protein>
<evidence type="ECO:0000313" key="1">
    <source>
        <dbReference type="EMBL" id="KAH7904510.1"/>
    </source>
</evidence>
<proteinExistence type="predicted"/>
<accession>A0ACB7ZTI1</accession>
<comment type="caution">
    <text evidence="1">The sequence shown here is derived from an EMBL/GenBank/DDBJ whole genome shotgun (WGS) entry which is preliminary data.</text>
</comment>
<organism evidence="1 2">
    <name type="scientific">Hygrophoropsis aurantiaca</name>
    <dbReference type="NCBI Taxonomy" id="72124"/>
    <lineage>
        <taxon>Eukaryota</taxon>
        <taxon>Fungi</taxon>
        <taxon>Dikarya</taxon>
        <taxon>Basidiomycota</taxon>
        <taxon>Agaricomycotina</taxon>
        <taxon>Agaricomycetes</taxon>
        <taxon>Agaricomycetidae</taxon>
        <taxon>Boletales</taxon>
        <taxon>Coniophorineae</taxon>
        <taxon>Hygrophoropsidaceae</taxon>
        <taxon>Hygrophoropsis</taxon>
    </lineage>
</organism>
<name>A0ACB7ZTI1_9AGAM</name>